<name>A0A5N7ATQ3_9EURO</name>
<evidence type="ECO:0000313" key="1">
    <source>
        <dbReference type="EMBL" id="KAE8373231.1"/>
    </source>
</evidence>
<dbReference type="Proteomes" id="UP000326198">
    <property type="component" value="Unassembled WGS sequence"/>
</dbReference>
<sequence>MEFCILFSLYFRSYPLCSSCTIGSPLCHSYSISALASSTSSAFRSDHLSSPCSFAIVYFSSFLPPQIAVFDHSNTASSCAPPILSLL</sequence>
<gene>
    <name evidence="1" type="ORF">BDV26DRAFT_72751</name>
</gene>
<keyword evidence="2" id="KW-1185">Reference proteome</keyword>
<accession>A0A5N7ATQ3</accession>
<protein>
    <submittedName>
        <fullName evidence="1">Uncharacterized protein</fullName>
    </submittedName>
</protein>
<reference evidence="1 2" key="1">
    <citation type="submission" date="2019-04" db="EMBL/GenBank/DDBJ databases">
        <title>Friends and foes A comparative genomics studyof 23 Aspergillus species from section Flavi.</title>
        <authorList>
            <consortium name="DOE Joint Genome Institute"/>
            <person name="Kjaerbolling I."/>
            <person name="Vesth T."/>
            <person name="Frisvad J.C."/>
            <person name="Nybo J.L."/>
            <person name="Theobald S."/>
            <person name="Kildgaard S."/>
            <person name="Isbrandt T."/>
            <person name="Kuo A."/>
            <person name="Sato A."/>
            <person name="Lyhne E.K."/>
            <person name="Kogle M.E."/>
            <person name="Wiebenga A."/>
            <person name="Kun R.S."/>
            <person name="Lubbers R.J."/>
            <person name="Makela M.R."/>
            <person name="Barry K."/>
            <person name="Chovatia M."/>
            <person name="Clum A."/>
            <person name="Daum C."/>
            <person name="Haridas S."/>
            <person name="He G."/>
            <person name="LaButti K."/>
            <person name="Lipzen A."/>
            <person name="Mondo S."/>
            <person name="Riley R."/>
            <person name="Salamov A."/>
            <person name="Simmons B.A."/>
            <person name="Magnuson J.K."/>
            <person name="Henrissat B."/>
            <person name="Mortensen U.H."/>
            <person name="Larsen T.O."/>
            <person name="Devries R.P."/>
            <person name="Grigoriev I.V."/>
            <person name="Machida M."/>
            <person name="Baker S.E."/>
            <person name="Andersen M.R."/>
        </authorList>
    </citation>
    <scope>NUCLEOTIDE SEQUENCE [LARGE SCALE GENOMIC DNA]</scope>
    <source>
        <strain evidence="1 2">IBT 29228</strain>
    </source>
</reference>
<organism evidence="1 2">
    <name type="scientific">Aspergillus bertholletiae</name>
    <dbReference type="NCBI Taxonomy" id="1226010"/>
    <lineage>
        <taxon>Eukaryota</taxon>
        <taxon>Fungi</taxon>
        <taxon>Dikarya</taxon>
        <taxon>Ascomycota</taxon>
        <taxon>Pezizomycotina</taxon>
        <taxon>Eurotiomycetes</taxon>
        <taxon>Eurotiomycetidae</taxon>
        <taxon>Eurotiales</taxon>
        <taxon>Aspergillaceae</taxon>
        <taxon>Aspergillus</taxon>
        <taxon>Aspergillus subgen. Circumdati</taxon>
    </lineage>
</organism>
<evidence type="ECO:0000313" key="2">
    <source>
        <dbReference type="Proteomes" id="UP000326198"/>
    </source>
</evidence>
<dbReference type="AlphaFoldDB" id="A0A5N7ATQ3"/>
<proteinExistence type="predicted"/>
<dbReference type="EMBL" id="ML736322">
    <property type="protein sequence ID" value="KAE8373231.1"/>
    <property type="molecule type" value="Genomic_DNA"/>
</dbReference>